<organism evidence="2 3">
    <name type="scientific">Cucumis melo var. makuwa</name>
    <name type="common">Oriental melon</name>
    <dbReference type="NCBI Taxonomy" id="1194695"/>
    <lineage>
        <taxon>Eukaryota</taxon>
        <taxon>Viridiplantae</taxon>
        <taxon>Streptophyta</taxon>
        <taxon>Embryophyta</taxon>
        <taxon>Tracheophyta</taxon>
        <taxon>Spermatophyta</taxon>
        <taxon>Magnoliopsida</taxon>
        <taxon>eudicotyledons</taxon>
        <taxon>Gunneridae</taxon>
        <taxon>Pentapetalae</taxon>
        <taxon>rosids</taxon>
        <taxon>fabids</taxon>
        <taxon>Cucurbitales</taxon>
        <taxon>Cucurbitaceae</taxon>
        <taxon>Benincaseae</taxon>
        <taxon>Cucumis</taxon>
    </lineage>
</organism>
<keyword evidence="2" id="KW-0675">Receptor</keyword>
<reference evidence="2 3" key="1">
    <citation type="submission" date="2019-08" db="EMBL/GenBank/DDBJ databases">
        <title>Draft genome sequences of two oriental melons (Cucumis melo L. var makuwa).</title>
        <authorList>
            <person name="Kwon S.-Y."/>
        </authorList>
    </citation>
    <scope>NUCLEOTIDE SEQUENCE [LARGE SCALE GENOMIC DNA]</scope>
    <source>
        <strain evidence="3">cv. Chang Bougi</strain>
        <tissue evidence="2">Leaf</tissue>
    </source>
</reference>
<gene>
    <name evidence="2" type="ORF">E5676_scaffold68G001530</name>
</gene>
<dbReference type="EMBL" id="SSTD01014035">
    <property type="protein sequence ID" value="TYK04824.1"/>
    <property type="molecule type" value="Genomic_DNA"/>
</dbReference>
<keyword evidence="1" id="KW-0732">Signal</keyword>
<name>A0A5D3C0P4_CUCMM</name>
<evidence type="ECO:0000313" key="2">
    <source>
        <dbReference type="EMBL" id="TYK04824.1"/>
    </source>
</evidence>
<accession>A0A5D3C0P4</accession>
<evidence type="ECO:0000313" key="3">
    <source>
        <dbReference type="Proteomes" id="UP000321947"/>
    </source>
</evidence>
<dbReference type="AlphaFoldDB" id="A0A5D3C0P4"/>
<feature type="signal peptide" evidence="1">
    <location>
        <begin position="1"/>
        <end position="23"/>
    </location>
</feature>
<sequence>MHVQTLSSVLTLAIASNSAIVLSENSIETKDHSAVPSVITIVEFSIRSLMDGIREGNSTSRPPLLDRGNYGYWKSRMEAFLMSLDMRFETKKKD</sequence>
<dbReference type="Proteomes" id="UP000321947">
    <property type="component" value="Unassembled WGS sequence"/>
</dbReference>
<feature type="chain" id="PRO_5023063546" evidence="1">
    <location>
        <begin position="24"/>
        <end position="94"/>
    </location>
</feature>
<evidence type="ECO:0000256" key="1">
    <source>
        <dbReference type="SAM" id="SignalP"/>
    </source>
</evidence>
<protein>
    <submittedName>
        <fullName evidence="2">Receptor-like protein 12</fullName>
    </submittedName>
</protein>
<proteinExistence type="predicted"/>
<comment type="caution">
    <text evidence="2">The sequence shown here is derived from an EMBL/GenBank/DDBJ whole genome shotgun (WGS) entry which is preliminary data.</text>
</comment>